<name>A0A9D2LSU3_9FIRM</name>
<accession>A0A9D2LSU3</accession>
<protein>
    <submittedName>
        <fullName evidence="1">Uncharacterized protein</fullName>
    </submittedName>
</protein>
<reference evidence="1" key="1">
    <citation type="journal article" date="2021" name="PeerJ">
        <title>Extensive microbial diversity within the chicken gut microbiome revealed by metagenomics and culture.</title>
        <authorList>
            <person name="Gilroy R."/>
            <person name="Ravi A."/>
            <person name="Getino M."/>
            <person name="Pursley I."/>
            <person name="Horton D.L."/>
            <person name="Alikhan N.F."/>
            <person name="Baker D."/>
            <person name="Gharbi K."/>
            <person name="Hall N."/>
            <person name="Watson M."/>
            <person name="Adriaenssens E.M."/>
            <person name="Foster-Nyarko E."/>
            <person name="Jarju S."/>
            <person name="Secka A."/>
            <person name="Antonio M."/>
            <person name="Oren A."/>
            <person name="Chaudhuri R.R."/>
            <person name="La Ragione R."/>
            <person name="Hildebrand F."/>
            <person name="Pallen M.J."/>
        </authorList>
    </citation>
    <scope>NUCLEOTIDE SEQUENCE</scope>
    <source>
        <strain evidence="1">ChiSjej1B19-5720</strain>
    </source>
</reference>
<proteinExistence type="predicted"/>
<evidence type="ECO:0000313" key="2">
    <source>
        <dbReference type="Proteomes" id="UP000823842"/>
    </source>
</evidence>
<evidence type="ECO:0000313" key="1">
    <source>
        <dbReference type="EMBL" id="HJB28594.1"/>
    </source>
</evidence>
<organism evidence="1 2">
    <name type="scientific">Candidatus Blautia faecavium</name>
    <dbReference type="NCBI Taxonomy" id="2838487"/>
    <lineage>
        <taxon>Bacteria</taxon>
        <taxon>Bacillati</taxon>
        <taxon>Bacillota</taxon>
        <taxon>Clostridia</taxon>
        <taxon>Lachnospirales</taxon>
        <taxon>Lachnospiraceae</taxon>
        <taxon>Blautia</taxon>
    </lineage>
</organism>
<sequence length="45" mass="5028">MPEKGKSATYMILLGKSKRSYERRGFYKEKKGTGVAACGEIVKTE</sequence>
<gene>
    <name evidence="1" type="ORF">IAA06_07340</name>
</gene>
<dbReference type="EMBL" id="DWYZ01000142">
    <property type="protein sequence ID" value="HJB28594.1"/>
    <property type="molecule type" value="Genomic_DNA"/>
</dbReference>
<reference evidence="1" key="2">
    <citation type="submission" date="2021-04" db="EMBL/GenBank/DDBJ databases">
        <authorList>
            <person name="Gilroy R."/>
        </authorList>
    </citation>
    <scope>NUCLEOTIDE SEQUENCE</scope>
    <source>
        <strain evidence="1">ChiSjej1B19-5720</strain>
    </source>
</reference>
<comment type="caution">
    <text evidence="1">The sequence shown here is derived from an EMBL/GenBank/DDBJ whole genome shotgun (WGS) entry which is preliminary data.</text>
</comment>
<dbReference type="AlphaFoldDB" id="A0A9D2LSU3"/>
<dbReference type="Proteomes" id="UP000823842">
    <property type="component" value="Unassembled WGS sequence"/>
</dbReference>